<evidence type="ECO:0000313" key="1">
    <source>
        <dbReference type="EMBL" id="CAG7734451.1"/>
    </source>
</evidence>
<sequence>MSSLGSKRSIIELDLTDDGEDDVVILEVISGKKRRSNENETILLDSLNFDSDTTASDQSMSSLVTGPDDVKVEPVEVWETPSTVRVTHPLMIPEILERIFDYLDVDEGYDNHLLPCQFVCLLWSQLVNRRSESLKCYNITVPTPGSLCAFEDLVNSIPPHRYKFSVPSMTNNSMELFCKKVGPHLKSIRLDIAKVDSANNGIPILAKHCPKLEELILDISECDIQDVMTIPNIFLPIKKLLIKTGSHRDRRTFNTPLCLCPHLSSLSFTGDCNDFVNVLSSNKDVLQLSSLKHLEFYSLNNSEITQNFIDFFVSKKWTITNLTLRFHHNIPIFNLRGILFHLRETLVTLKIEFDYPYVKLVMPLQKNFLIPLSMPKLRHIDVNEQSTVALINALHLPNLKSCVCFYTVMARGDMFKEVLSADKSRPETHSLESLTIYDNSIELPIFQVDPAPFTSLKFLHLEHATNVMFEVILSTQMNIERLKICNLYSLKTPKITLHRKIKMKVLTDWDEVLTGLKKPKRFRKEEIAPDTYKAILDTFNLKRIGPSIKNLAKLKHLTLGFDCSSQRPYKLSDFSIYLGLIELKELQHLELNQHVFSELGLTALRKELVPFCRMAWSG</sequence>
<keyword evidence="2" id="KW-1185">Reference proteome</keyword>
<dbReference type="Proteomes" id="UP000708208">
    <property type="component" value="Unassembled WGS sequence"/>
</dbReference>
<accession>A0A8J2PEK5</accession>
<protein>
    <recommendedName>
        <fullName evidence="3">F-box domain-containing protein</fullName>
    </recommendedName>
</protein>
<reference evidence="1" key="1">
    <citation type="submission" date="2021-06" db="EMBL/GenBank/DDBJ databases">
        <authorList>
            <person name="Hodson N. C."/>
            <person name="Mongue J. A."/>
            <person name="Jaron S. K."/>
        </authorList>
    </citation>
    <scope>NUCLEOTIDE SEQUENCE</scope>
</reference>
<dbReference type="EMBL" id="CAJVCH010269657">
    <property type="protein sequence ID" value="CAG7734451.1"/>
    <property type="molecule type" value="Genomic_DNA"/>
</dbReference>
<dbReference type="AlphaFoldDB" id="A0A8J2PEK5"/>
<evidence type="ECO:0000313" key="2">
    <source>
        <dbReference type="Proteomes" id="UP000708208"/>
    </source>
</evidence>
<name>A0A8J2PEK5_9HEXA</name>
<evidence type="ECO:0008006" key="3">
    <source>
        <dbReference type="Google" id="ProtNLM"/>
    </source>
</evidence>
<organism evidence="1 2">
    <name type="scientific">Allacma fusca</name>
    <dbReference type="NCBI Taxonomy" id="39272"/>
    <lineage>
        <taxon>Eukaryota</taxon>
        <taxon>Metazoa</taxon>
        <taxon>Ecdysozoa</taxon>
        <taxon>Arthropoda</taxon>
        <taxon>Hexapoda</taxon>
        <taxon>Collembola</taxon>
        <taxon>Symphypleona</taxon>
        <taxon>Sminthuridae</taxon>
        <taxon>Allacma</taxon>
    </lineage>
</organism>
<gene>
    <name evidence="1" type="ORF">AFUS01_LOCUS22841</name>
</gene>
<proteinExistence type="predicted"/>
<comment type="caution">
    <text evidence="1">The sequence shown here is derived from an EMBL/GenBank/DDBJ whole genome shotgun (WGS) entry which is preliminary data.</text>
</comment>